<dbReference type="GO" id="GO:0008483">
    <property type="term" value="F:transaminase activity"/>
    <property type="evidence" value="ECO:0007669"/>
    <property type="project" value="UniProtKB-KW"/>
</dbReference>
<dbReference type="EMBL" id="QWGP01000001">
    <property type="protein sequence ID" value="RHZ98633.1"/>
    <property type="molecule type" value="Genomic_DNA"/>
</dbReference>
<keyword evidence="2" id="KW-0808">Transferase</keyword>
<accession>A0AAX1URG9</accession>
<dbReference type="Proteomes" id="UP000266305">
    <property type="component" value="Unassembled WGS sequence"/>
</dbReference>
<gene>
    <name evidence="2" type="ORF">D1114_00680</name>
</gene>
<dbReference type="SUPFAM" id="SSF56752">
    <property type="entry name" value="D-aminoacid aminotransferase-like PLP-dependent enzymes"/>
    <property type="match status" value="1"/>
</dbReference>
<evidence type="ECO:0000313" key="2">
    <source>
        <dbReference type="EMBL" id="RHZ98633.1"/>
    </source>
</evidence>
<protein>
    <recommendedName>
        <fullName evidence="1">Probable branched-chain-amino-acid aminotransferase</fullName>
    </recommendedName>
</protein>
<dbReference type="NCBIfam" id="NF005731">
    <property type="entry name" value="PRK07546.1-5"/>
    <property type="match status" value="1"/>
</dbReference>
<organism evidence="2 3">
    <name type="scientific">Cereibacter sphaeroides</name>
    <name type="common">Rhodobacter sphaeroides</name>
    <dbReference type="NCBI Taxonomy" id="1063"/>
    <lineage>
        <taxon>Bacteria</taxon>
        <taxon>Pseudomonadati</taxon>
        <taxon>Pseudomonadota</taxon>
        <taxon>Alphaproteobacteria</taxon>
        <taxon>Rhodobacterales</taxon>
        <taxon>Paracoccaceae</taxon>
        <taxon>Cereibacter</taxon>
    </lineage>
</organism>
<proteinExistence type="predicted"/>
<comment type="caution">
    <text evidence="2">The sequence shown here is derived from an EMBL/GenBank/DDBJ whole genome shotgun (WGS) entry which is preliminary data.</text>
</comment>
<sequence>MEDPLRRAADDPDLRLIETLLWDGMRLIRLRRHLQRLETAASRLGWCAAGAGAALKAAVPEGPARMRLTLDGTGRLTVEAAPLPAAKPVWRVGLAAQRLASGDPWLRVKSNRRAAYDAARADLPADLDERLLLNERGEVCDGTITTVFFDAGEGMRTPPLEAGLLPGILRETMLETGRCREAPLPGEALPRVRLWVGNSLRGLIPAEWAGETP</sequence>
<keyword evidence="2" id="KW-0032">Aminotransferase</keyword>
<dbReference type="InterPro" id="IPR043131">
    <property type="entry name" value="BCAT-like_N"/>
</dbReference>
<dbReference type="InterPro" id="IPR043132">
    <property type="entry name" value="BCAT-like_C"/>
</dbReference>
<evidence type="ECO:0000256" key="1">
    <source>
        <dbReference type="ARBA" id="ARBA00014472"/>
    </source>
</evidence>
<name>A0AAX1URG9_CERSP</name>
<dbReference type="AlphaFoldDB" id="A0AAX1URG9"/>
<dbReference type="InterPro" id="IPR001544">
    <property type="entry name" value="Aminotrans_IV"/>
</dbReference>
<dbReference type="NCBIfam" id="NF005729">
    <property type="entry name" value="PRK07546.1-3"/>
    <property type="match status" value="1"/>
</dbReference>
<dbReference type="Gene3D" id="3.30.470.10">
    <property type="match status" value="1"/>
</dbReference>
<evidence type="ECO:0000313" key="3">
    <source>
        <dbReference type="Proteomes" id="UP000266305"/>
    </source>
</evidence>
<dbReference type="Gene3D" id="3.20.10.10">
    <property type="entry name" value="D-amino Acid Aminotransferase, subunit A, domain 2"/>
    <property type="match status" value="1"/>
</dbReference>
<dbReference type="Pfam" id="PF01063">
    <property type="entry name" value="Aminotran_4"/>
    <property type="match status" value="1"/>
</dbReference>
<dbReference type="RefSeq" id="WP_118999016.1">
    <property type="nucleotide sequence ID" value="NZ_QWGP01000001.1"/>
</dbReference>
<reference evidence="2 3" key="1">
    <citation type="submission" date="2018-08" db="EMBL/GenBank/DDBJ databases">
        <title>Draft genome sequence of Rhodobacter sphaeroides FY.</title>
        <authorList>
            <person name="Rayyan A."/>
            <person name="Meyer T.E."/>
            <person name="Kyndt J.A."/>
        </authorList>
    </citation>
    <scope>NUCLEOTIDE SEQUENCE [LARGE SCALE GENOMIC DNA]</scope>
    <source>
        <strain evidence="2 3">FY</strain>
    </source>
</reference>
<dbReference type="InterPro" id="IPR036038">
    <property type="entry name" value="Aminotransferase-like"/>
</dbReference>